<reference evidence="2 3" key="1">
    <citation type="submission" date="2021-03" db="EMBL/GenBank/DDBJ databases">
        <title>Genomic Encyclopedia of Type Strains, Phase IV (KMG-IV): sequencing the most valuable type-strain genomes for metagenomic binning, comparative biology and taxonomic classification.</title>
        <authorList>
            <person name="Goeker M."/>
        </authorList>
    </citation>
    <scope>NUCLEOTIDE SEQUENCE [LARGE SCALE GENOMIC DNA]</scope>
    <source>
        <strain evidence="2 3">DSM 24004</strain>
    </source>
</reference>
<evidence type="ECO:0000313" key="3">
    <source>
        <dbReference type="Proteomes" id="UP001519342"/>
    </source>
</evidence>
<proteinExistence type="predicted"/>
<feature type="transmembrane region" description="Helical" evidence="1">
    <location>
        <begin position="221"/>
        <end position="242"/>
    </location>
</feature>
<dbReference type="EMBL" id="JAGGKS010000009">
    <property type="protein sequence ID" value="MBP1927012.1"/>
    <property type="molecule type" value="Genomic_DNA"/>
</dbReference>
<accession>A0ABS4GHJ2</accession>
<organism evidence="2 3">
    <name type="scientific">Sedimentibacter acidaminivorans</name>
    <dbReference type="NCBI Taxonomy" id="913099"/>
    <lineage>
        <taxon>Bacteria</taxon>
        <taxon>Bacillati</taxon>
        <taxon>Bacillota</taxon>
        <taxon>Tissierellia</taxon>
        <taxon>Sedimentibacter</taxon>
    </lineage>
</organism>
<sequence>MNRNIKTSSMTEAAMISGILVLFAYISSFLISLLMFFYPVPAIILAKRRGLKYAVLSLAAADLIIIMLLGVQIGITFVILFSPLAIAISYGICKDEDPNKTIMYGAIAFMVSFVAMILVIQVVMGINFVQQMVEITKESFNMSKEILLKTAGDTNSDKFKETLKYFEETGMAMVTFVSQQFPSMLISASVLTSYINYFAVERFAKRFSIDMRKHEGLSNFSFPNTFILAMAGLLLLSYLLSIFNVNVNVVQMNLFMICYMAMFIQGFAVAKFYLIKWNVNKVGRTLILISIFLMVGFAQVLALVGIVDLVFDIRKIRHKIV</sequence>
<keyword evidence="3" id="KW-1185">Reference proteome</keyword>
<evidence type="ECO:0000256" key="1">
    <source>
        <dbReference type="SAM" id="Phobius"/>
    </source>
</evidence>
<dbReference type="InterPro" id="IPR018710">
    <property type="entry name" value="DUF2232"/>
</dbReference>
<keyword evidence="1" id="KW-1133">Transmembrane helix</keyword>
<keyword evidence="1" id="KW-0812">Transmembrane</keyword>
<name>A0ABS4GHJ2_9FIRM</name>
<dbReference type="PANTHER" id="PTHR41324">
    <property type="entry name" value="MEMBRANE PROTEIN-RELATED"/>
    <property type="match status" value="1"/>
</dbReference>
<comment type="caution">
    <text evidence="2">The sequence shown here is derived from an EMBL/GenBank/DDBJ whole genome shotgun (WGS) entry which is preliminary data.</text>
</comment>
<feature type="transmembrane region" description="Helical" evidence="1">
    <location>
        <begin position="13"/>
        <end position="38"/>
    </location>
</feature>
<dbReference type="PANTHER" id="PTHR41324:SF1">
    <property type="entry name" value="DUF2232 DOMAIN-CONTAINING PROTEIN"/>
    <property type="match status" value="1"/>
</dbReference>
<feature type="transmembrane region" description="Helical" evidence="1">
    <location>
        <begin position="105"/>
        <end position="129"/>
    </location>
</feature>
<feature type="transmembrane region" description="Helical" evidence="1">
    <location>
        <begin position="50"/>
        <end position="69"/>
    </location>
</feature>
<dbReference type="RefSeq" id="WP_209512727.1">
    <property type="nucleotide sequence ID" value="NZ_JAGGKS010000009.1"/>
</dbReference>
<keyword evidence="1" id="KW-0472">Membrane</keyword>
<dbReference type="Proteomes" id="UP001519342">
    <property type="component" value="Unassembled WGS sequence"/>
</dbReference>
<feature type="transmembrane region" description="Helical" evidence="1">
    <location>
        <begin position="286"/>
        <end position="311"/>
    </location>
</feature>
<feature type="transmembrane region" description="Helical" evidence="1">
    <location>
        <begin position="254"/>
        <end position="274"/>
    </location>
</feature>
<dbReference type="Pfam" id="PF09991">
    <property type="entry name" value="DUF2232"/>
    <property type="match status" value="1"/>
</dbReference>
<protein>
    <submittedName>
        <fullName evidence="2">Uncharacterized protein YybS (DUF2232 family)</fullName>
    </submittedName>
</protein>
<evidence type="ECO:0000313" key="2">
    <source>
        <dbReference type="EMBL" id="MBP1927012.1"/>
    </source>
</evidence>
<gene>
    <name evidence="2" type="ORF">J2Z76_002884</name>
</gene>
<feature type="transmembrane region" description="Helical" evidence="1">
    <location>
        <begin position="181"/>
        <end position="200"/>
    </location>
</feature>